<organism evidence="2 3">
    <name type="scientific">Azospirillum brasilense</name>
    <dbReference type="NCBI Taxonomy" id="192"/>
    <lineage>
        <taxon>Bacteria</taxon>
        <taxon>Pseudomonadati</taxon>
        <taxon>Pseudomonadota</taxon>
        <taxon>Alphaproteobacteria</taxon>
        <taxon>Rhodospirillales</taxon>
        <taxon>Azospirillaceae</taxon>
        <taxon>Azospirillum</taxon>
    </lineage>
</organism>
<proteinExistence type="predicted"/>
<evidence type="ECO:0000313" key="2">
    <source>
        <dbReference type="EMBL" id="TWA62122.1"/>
    </source>
</evidence>
<evidence type="ECO:0000259" key="1">
    <source>
        <dbReference type="Pfam" id="PF03235"/>
    </source>
</evidence>
<accession>A0A560APB0</accession>
<evidence type="ECO:0000313" key="3">
    <source>
        <dbReference type="Proteomes" id="UP000316083"/>
    </source>
</evidence>
<dbReference type="EMBL" id="VITF01000015">
    <property type="protein sequence ID" value="TWA62122.1"/>
    <property type="molecule type" value="Genomic_DNA"/>
</dbReference>
<dbReference type="Proteomes" id="UP000316083">
    <property type="component" value="Unassembled WGS sequence"/>
</dbReference>
<name>A0A560APB0_AZOBR</name>
<gene>
    <name evidence="2" type="ORF">FBZ82_11513</name>
</gene>
<dbReference type="AlphaFoldDB" id="A0A560APB0"/>
<feature type="domain" description="GmrSD restriction endonucleases N-terminal" evidence="1">
    <location>
        <begin position="10"/>
        <end position="252"/>
    </location>
</feature>
<dbReference type="InterPro" id="IPR004919">
    <property type="entry name" value="GmrSD_N"/>
</dbReference>
<reference evidence="2 3" key="1">
    <citation type="submission" date="2019-06" db="EMBL/GenBank/DDBJ databases">
        <title>Genomic Encyclopedia of Type Strains, Phase IV (KMG-V): Genome sequencing to study the core and pangenomes of soil and plant-associated prokaryotes.</title>
        <authorList>
            <person name="Whitman W."/>
        </authorList>
    </citation>
    <scope>NUCLEOTIDE SEQUENCE [LARGE SCALE GENOMIC DNA]</scope>
    <source>
        <strain evidence="2 3">BR 11796</strain>
    </source>
</reference>
<dbReference type="PANTHER" id="PTHR37292">
    <property type="entry name" value="VNG6097C"/>
    <property type="match status" value="1"/>
</dbReference>
<dbReference type="Pfam" id="PF03235">
    <property type="entry name" value="GmrSD_N"/>
    <property type="match status" value="1"/>
</dbReference>
<protein>
    <recommendedName>
        <fullName evidence="1">GmrSD restriction endonucleases N-terminal domain-containing protein</fullName>
    </recommendedName>
</protein>
<sequence>MFDSTKEDLRDILRSAEEGRLQLPEFQRDYVWGDADVRSLIASVAKGFPVGALLTLETGGEIEFKPRLLAGVPAKDVRPAELLLDGQQRITSLYQATRSTRPVRTRTPKGTEVERFYFIDIKKAVAGGVDFEEAIIGVPADRVIRRNFGREIVCDLSTPQGQFEADAFPLNLVFDSRDWFYDWRDHWRARGRDVGDLERDFHRGVVDRISRYEMPIIRLDKRNSREAICLVFEKVNVGGKKLDAFELVTAIYAASGANLREDWAARRARIIGAPNRRDVLSQIASTDFLQACTLLHTRELRLARAAELMQAKGKIEVKELPQVSCNRDALLGLPLHAYQTHADAVEKGFIEAGSFLNEHKIIWHKDVPYPTLIVGLAATFAILGRTAQTAAAKEKLARWFWSITLGELYGSSTESRLARDVPELAEWLSGAGPHPRSVDEALFQRDRLGSLRQRISAAYKGLHALLMRSGCRDFINGRPTDLMTFFNDKIDIHHIFPQAWCKKKGIPPNVFNSIVNKTPLSKASNIAIGGDAPSVYLRRIEQRQGLSPEALDDILRTHLIEPAHLRNDNFDAFFAARMDALAGVVVAALGKAVVDEHGADEAEEEVAAEEMAQEMAEAGDMDNTVELETA</sequence>
<dbReference type="PANTHER" id="PTHR37292:SF2">
    <property type="entry name" value="DUF262 DOMAIN-CONTAINING PROTEIN"/>
    <property type="match status" value="1"/>
</dbReference>
<dbReference type="RefSeq" id="WP_145679058.1">
    <property type="nucleotide sequence ID" value="NZ_VITF01000015.1"/>
</dbReference>
<comment type="caution">
    <text evidence="2">The sequence shown here is derived from an EMBL/GenBank/DDBJ whole genome shotgun (WGS) entry which is preliminary data.</text>
</comment>